<dbReference type="AlphaFoldDB" id="A0A143HCS3"/>
<evidence type="ECO:0000313" key="5">
    <source>
        <dbReference type="Proteomes" id="UP000076021"/>
    </source>
</evidence>
<dbReference type="Gene3D" id="3.30.700.10">
    <property type="entry name" value="Glycoprotein, Type 4 Pilin"/>
    <property type="match status" value="1"/>
</dbReference>
<dbReference type="GO" id="GO:0030420">
    <property type="term" value="P:establishment of competence for transformation"/>
    <property type="evidence" value="ECO:0007669"/>
    <property type="project" value="UniProtKB-KW"/>
</dbReference>
<keyword evidence="3" id="KW-1133">Transmembrane helix</keyword>
<reference evidence="5" key="2">
    <citation type="submission" date="2016-03" db="EMBL/GenBank/DDBJ databases">
        <authorList>
            <person name="Seldin L."/>
        </authorList>
    </citation>
    <scope>NUCLEOTIDE SEQUENCE [LARGE SCALE GENOMIC DNA]</scope>
    <source>
        <strain evidence="5">PP9</strain>
    </source>
</reference>
<keyword evidence="2" id="KW-0178">Competence</keyword>
<dbReference type="STRING" id="241244.ATY39_08550"/>
<evidence type="ECO:0000313" key="4">
    <source>
        <dbReference type="EMBL" id="AMW99502.1"/>
    </source>
</evidence>
<dbReference type="EMBL" id="CP014806">
    <property type="protein sequence ID" value="AMW99502.1"/>
    <property type="molecule type" value="Genomic_DNA"/>
</dbReference>
<keyword evidence="3" id="KW-0812">Transmembrane</keyword>
<reference evidence="4 5" key="1">
    <citation type="journal article" date="2016" name="Genome Announc.">
        <title>Whole-Genome Sequence of Rummeliibacillus stabekisii Strain PP9 Isolated from Antarctic Soil.</title>
        <authorList>
            <person name="da Mota F.F."/>
            <person name="Vollu R.E."/>
            <person name="Jurelevicius D."/>
            <person name="Seldin L."/>
        </authorList>
    </citation>
    <scope>NUCLEOTIDE SEQUENCE [LARGE SCALE GENOMIC DNA]</scope>
    <source>
        <strain evidence="4 5">PP9</strain>
    </source>
</reference>
<evidence type="ECO:0000256" key="2">
    <source>
        <dbReference type="ARBA" id="ARBA00023287"/>
    </source>
</evidence>
<keyword evidence="3" id="KW-0472">Membrane</keyword>
<feature type="transmembrane region" description="Helical" evidence="3">
    <location>
        <begin position="42"/>
        <end position="64"/>
    </location>
</feature>
<dbReference type="GO" id="GO:0009986">
    <property type="term" value="C:cell surface"/>
    <property type="evidence" value="ECO:0007669"/>
    <property type="project" value="UniProtKB-SubCell"/>
</dbReference>
<dbReference type="InterPro" id="IPR012902">
    <property type="entry name" value="N_methyl_site"/>
</dbReference>
<evidence type="ECO:0000256" key="3">
    <source>
        <dbReference type="SAM" id="Phobius"/>
    </source>
</evidence>
<dbReference type="NCBIfam" id="TIGR02532">
    <property type="entry name" value="IV_pilin_GFxxxE"/>
    <property type="match status" value="1"/>
</dbReference>
<dbReference type="PROSITE" id="PS00409">
    <property type="entry name" value="PROKAR_NTER_METHYL"/>
    <property type="match status" value="1"/>
</dbReference>
<dbReference type="SUPFAM" id="SSF54523">
    <property type="entry name" value="Pili subunits"/>
    <property type="match status" value="1"/>
</dbReference>
<organism evidence="4 5">
    <name type="scientific">Rummeliibacillus stabekisii</name>
    <dbReference type="NCBI Taxonomy" id="241244"/>
    <lineage>
        <taxon>Bacteria</taxon>
        <taxon>Bacillati</taxon>
        <taxon>Bacillota</taxon>
        <taxon>Bacilli</taxon>
        <taxon>Bacillales</taxon>
        <taxon>Caryophanaceae</taxon>
        <taxon>Rummeliibacillus</taxon>
    </lineage>
</organism>
<dbReference type="KEGG" id="rst:ATY39_08550"/>
<evidence type="ECO:0000256" key="1">
    <source>
        <dbReference type="ARBA" id="ARBA00004241"/>
    </source>
</evidence>
<sequence>MMNEKKVDFLGEEPTYKKGGIIMFDKMKLKLKKVMKNEKGMTLIELLAVLVIIAIVALIAVPAIGSIINKSNDKAVISSAANIMDGAKIAKSNGDCAFSTATDTTCDQSKLNEYVEGVTGNYSVTYDGGVYTITYPELSKLKTAKYKTYVSGSTITSTNIKLALEGKDVPAANP</sequence>
<dbReference type="Proteomes" id="UP000076021">
    <property type="component" value="Chromosome"/>
</dbReference>
<keyword evidence="5" id="KW-1185">Reference proteome</keyword>
<dbReference type="InterPro" id="IPR045584">
    <property type="entry name" value="Pilin-like"/>
</dbReference>
<gene>
    <name evidence="4" type="ORF">ATY39_08550</name>
</gene>
<proteinExistence type="predicted"/>
<protein>
    <recommendedName>
        <fullName evidence="6">Prepilin-type N-terminal cleavage/methylation domain-containing protein</fullName>
    </recommendedName>
</protein>
<comment type="subcellular location">
    <subcellularLocation>
        <location evidence="1">Cell surface</location>
    </subcellularLocation>
</comment>
<name>A0A143HCS3_9BACL</name>
<accession>A0A143HCS3</accession>
<evidence type="ECO:0008006" key="6">
    <source>
        <dbReference type="Google" id="ProtNLM"/>
    </source>
</evidence>
<dbReference type="Pfam" id="PF07963">
    <property type="entry name" value="N_methyl"/>
    <property type="match status" value="1"/>
</dbReference>